<dbReference type="Pfam" id="PF12697">
    <property type="entry name" value="Abhydrolase_6"/>
    <property type="match status" value="1"/>
</dbReference>
<dbReference type="InterPro" id="IPR000073">
    <property type="entry name" value="AB_hydrolase_1"/>
</dbReference>
<dbReference type="AlphaFoldDB" id="A0A1H6RVM6"/>
<feature type="domain" description="AB hydrolase-1" evidence="1">
    <location>
        <begin position="24"/>
        <end position="249"/>
    </location>
</feature>
<dbReference type="KEGG" id="hae:halTADL_2926"/>
<dbReference type="InterPro" id="IPR029058">
    <property type="entry name" value="AB_hydrolase_fold"/>
</dbReference>
<reference evidence="2 3" key="1">
    <citation type="submission" date="2016-10" db="EMBL/GenBank/DDBJ databases">
        <authorList>
            <person name="de Groot N.N."/>
        </authorList>
    </citation>
    <scope>NUCLEOTIDE SEQUENCE [LARGE SCALE GENOMIC DNA]</scope>
    <source>
        <strain evidence="2 3">DSM 22187</strain>
    </source>
</reference>
<gene>
    <name evidence="2" type="ORF">SAMN05444271_102206</name>
</gene>
<dbReference type="SUPFAM" id="SSF53474">
    <property type="entry name" value="alpha/beta-Hydrolases"/>
    <property type="match status" value="1"/>
</dbReference>
<proteinExistence type="predicted"/>
<organism evidence="2 3">
    <name type="scientific">Halohasta litchfieldiae</name>
    <dbReference type="NCBI Taxonomy" id="1073996"/>
    <lineage>
        <taxon>Archaea</taxon>
        <taxon>Methanobacteriati</taxon>
        <taxon>Methanobacteriota</taxon>
        <taxon>Stenosarchaea group</taxon>
        <taxon>Halobacteria</taxon>
        <taxon>Halobacteriales</taxon>
        <taxon>Haloferacaceae</taxon>
        <taxon>Halohasta</taxon>
    </lineage>
</organism>
<dbReference type="OrthoDB" id="111592at2157"/>
<dbReference type="RefSeq" id="WP_089670961.1">
    <property type="nucleotide sequence ID" value="NZ_CP024845.1"/>
</dbReference>
<name>A0A1H6RVM6_9EURY</name>
<evidence type="ECO:0000313" key="2">
    <source>
        <dbReference type="EMBL" id="SEI55242.1"/>
    </source>
</evidence>
<dbReference type="InterPro" id="IPR050266">
    <property type="entry name" value="AB_hydrolase_sf"/>
</dbReference>
<dbReference type="GeneID" id="35003692"/>
<protein>
    <submittedName>
        <fullName evidence="2">Pimeloyl-ACP methyl ester carboxylesterase</fullName>
    </submittedName>
</protein>
<dbReference type="Gene3D" id="3.40.50.1820">
    <property type="entry name" value="alpha/beta hydrolase"/>
    <property type="match status" value="1"/>
</dbReference>
<dbReference type="EMBL" id="FNYR01000002">
    <property type="protein sequence ID" value="SEI55242.1"/>
    <property type="molecule type" value="Genomic_DNA"/>
</dbReference>
<evidence type="ECO:0000313" key="3">
    <source>
        <dbReference type="Proteomes" id="UP000198888"/>
    </source>
</evidence>
<accession>A0A1H6RVM6</accession>
<evidence type="ECO:0000259" key="1">
    <source>
        <dbReference type="Pfam" id="PF12697"/>
    </source>
</evidence>
<dbReference type="STRING" id="1073996.SAMN05444271_102206"/>
<keyword evidence="3" id="KW-1185">Reference proteome</keyword>
<accession>A0A2H4Q5J7</accession>
<dbReference type="PANTHER" id="PTHR43798">
    <property type="entry name" value="MONOACYLGLYCEROL LIPASE"/>
    <property type="match status" value="1"/>
</dbReference>
<dbReference type="PANTHER" id="PTHR43798:SF33">
    <property type="entry name" value="HYDROLASE, PUTATIVE (AFU_ORTHOLOGUE AFUA_2G14860)-RELATED"/>
    <property type="match status" value="1"/>
</dbReference>
<dbReference type="Proteomes" id="UP000198888">
    <property type="component" value="Unassembled WGS sequence"/>
</dbReference>
<sequence>MQQNDPTAQSDGIDIRGPDDGPSVVFVHGAVFTQTMWAPQRDALSSDRKVITLDLPGHGTRSDEDFEFDVALDLLDSVVDEHATDELLVVGLSLGGYLATEYASQHPDRVDGVVLSGCSVNPVDGMGLLTRATGGITRLATRSDRVNRFVDKAATNWVRKQDLSEEYKDEIVDSGFYPKQFGNAGPDLAGRDFRAALATYRGPSLILNGERDVVMRRGEGAHAAAAQHCEIEIIENAGHVANLPRPAAYTDKIREFMRQTVLA</sequence>
<dbReference type="PRINTS" id="PR00111">
    <property type="entry name" value="ABHYDROLASE"/>
</dbReference>
<dbReference type="GO" id="GO:0016020">
    <property type="term" value="C:membrane"/>
    <property type="evidence" value="ECO:0007669"/>
    <property type="project" value="TreeGrafter"/>
</dbReference>